<organism evidence="3 4">
    <name type="scientific">Cardiobacterium hominis</name>
    <dbReference type="NCBI Taxonomy" id="2718"/>
    <lineage>
        <taxon>Bacteria</taxon>
        <taxon>Pseudomonadati</taxon>
        <taxon>Pseudomonadota</taxon>
        <taxon>Gammaproteobacteria</taxon>
        <taxon>Cardiobacteriales</taxon>
        <taxon>Cardiobacteriaceae</taxon>
        <taxon>Cardiobacterium</taxon>
    </lineage>
</organism>
<evidence type="ECO:0000259" key="2">
    <source>
        <dbReference type="Pfam" id="PF17761"/>
    </source>
</evidence>
<dbReference type="Proteomes" id="UP000190837">
    <property type="component" value="Unassembled WGS sequence"/>
</dbReference>
<name>A0A1C3H5H4_9GAMM</name>
<dbReference type="InterPro" id="IPR011856">
    <property type="entry name" value="tRNA_endonuc-like_dom_sf"/>
</dbReference>
<dbReference type="PANTHER" id="PTHR30547:SF5">
    <property type="entry name" value="NUCLEASE YHCG-RELATED"/>
    <property type="match status" value="1"/>
</dbReference>
<evidence type="ECO:0000259" key="1">
    <source>
        <dbReference type="Pfam" id="PF06250"/>
    </source>
</evidence>
<sequence>MLADNSLIHDIKTIIAQSREQAVRAVNHERTVMYWHIGQRIFEEEQRGKERADYGAYLVQMIAERLQPEFGSGFSKRQISYCRQLYRTFPIVHALRAQLSWTQYKMLLSIDNEDKREFYIAESVKNNWTSRQLERQINSQLYERLLLSNDKQSVLAVARNERQPVNPKEIIKDPMVLEFLGLQREAAYYEKDLEGAIISHLQDFLLELGNGFTFVSRQKRLHLDGDDFFADLVFYNRLLQCFVIIEIKTHKLTHQDIGQLQMYVNYYDRMEKQPHENPTIGILLCADKNDAVVKFSLPENQQQIIASQYRLYLPSEEILLAEMHKEIAAFEQRETLS</sequence>
<dbReference type="RefSeq" id="WP_079541134.1">
    <property type="nucleotide sequence ID" value="NZ_FKLO01000055.1"/>
</dbReference>
<evidence type="ECO:0000313" key="3">
    <source>
        <dbReference type="EMBL" id="SAM66846.1"/>
    </source>
</evidence>
<proteinExistence type="predicted"/>
<dbReference type="Pfam" id="PF17761">
    <property type="entry name" value="DUF1016_N"/>
    <property type="match status" value="1"/>
</dbReference>
<dbReference type="EMBL" id="FKLO01000055">
    <property type="protein sequence ID" value="SAM66846.1"/>
    <property type="molecule type" value="Genomic_DNA"/>
</dbReference>
<dbReference type="Pfam" id="PF06250">
    <property type="entry name" value="YhcG_C"/>
    <property type="match status" value="1"/>
</dbReference>
<evidence type="ECO:0000313" key="4">
    <source>
        <dbReference type="Proteomes" id="UP000190837"/>
    </source>
</evidence>
<gene>
    <name evidence="3" type="ORF">CHUV0807_1673</name>
</gene>
<dbReference type="InterPro" id="IPR009362">
    <property type="entry name" value="YhcG_C"/>
</dbReference>
<dbReference type="PANTHER" id="PTHR30547">
    <property type="entry name" value="UNCHARACTERIZED PROTEIN YHCG-RELATED"/>
    <property type="match status" value="1"/>
</dbReference>
<protein>
    <recommendedName>
        <fullName evidence="5">Cytoplasmic protein</fullName>
    </recommendedName>
</protein>
<dbReference type="InterPro" id="IPR053148">
    <property type="entry name" value="PD-DEXK-like_domain"/>
</dbReference>
<dbReference type="AlphaFoldDB" id="A0A1C3H5H4"/>
<dbReference type="InterPro" id="IPR041527">
    <property type="entry name" value="YhcG_N"/>
</dbReference>
<dbReference type="Gene3D" id="3.40.1350.10">
    <property type="match status" value="1"/>
</dbReference>
<dbReference type="GO" id="GO:0003676">
    <property type="term" value="F:nucleic acid binding"/>
    <property type="evidence" value="ECO:0007669"/>
    <property type="project" value="InterPro"/>
</dbReference>
<reference evidence="4" key="1">
    <citation type="submission" date="2016-04" db="EMBL/GenBank/DDBJ databases">
        <authorList>
            <person name="Tagini F."/>
        </authorList>
    </citation>
    <scope>NUCLEOTIDE SEQUENCE [LARGE SCALE GENOMIC DNA]</scope>
    <source>
        <strain evidence="4">CHUV0807</strain>
    </source>
</reference>
<feature type="domain" description="YhcG N-terminal" evidence="2">
    <location>
        <begin position="10"/>
        <end position="144"/>
    </location>
</feature>
<accession>A0A1C3H5H4</accession>
<evidence type="ECO:0008006" key="5">
    <source>
        <dbReference type="Google" id="ProtNLM"/>
    </source>
</evidence>
<feature type="domain" description="YhcG PDDEXK nuclease" evidence="1">
    <location>
        <begin position="168"/>
        <end position="317"/>
    </location>
</feature>